<dbReference type="EMBL" id="JAMTCP010000001">
    <property type="protein sequence ID" value="MCP2256443.1"/>
    <property type="molecule type" value="Genomic_DNA"/>
</dbReference>
<keyword evidence="2" id="KW-1185">Reference proteome</keyword>
<proteinExistence type="predicted"/>
<protein>
    <submittedName>
        <fullName evidence="1">Uncharacterized protein</fullName>
    </submittedName>
</protein>
<name>A0ABT1HLR9_STRSD</name>
<dbReference type="Proteomes" id="UP001205311">
    <property type="component" value="Unassembled WGS sequence"/>
</dbReference>
<reference evidence="1 2" key="1">
    <citation type="submission" date="2022-06" db="EMBL/GenBank/DDBJ databases">
        <title>Genomic Encyclopedia of Archaeal and Bacterial Type Strains, Phase II (KMG-II): from individual species to whole genera.</title>
        <authorList>
            <person name="Goeker M."/>
        </authorList>
    </citation>
    <scope>NUCLEOTIDE SEQUENCE [LARGE SCALE GENOMIC DNA]</scope>
    <source>
        <strain evidence="1 2">DSM 40477</strain>
    </source>
</reference>
<evidence type="ECO:0000313" key="2">
    <source>
        <dbReference type="Proteomes" id="UP001205311"/>
    </source>
</evidence>
<evidence type="ECO:0000313" key="1">
    <source>
        <dbReference type="EMBL" id="MCP2256443.1"/>
    </source>
</evidence>
<accession>A0ABT1HLR9</accession>
<dbReference type="RefSeq" id="WP_253667442.1">
    <property type="nucleotide sequence ID" value="NZ_JAMTCP010000001.1"/>
</dbReference>
<sequence length="133" mass="14338">MSTIPTTDLRRAAEDCVELVDAQFGRHLDWSVDSLDELDEVCAELLAQGPLDDQRLERWRELVGSYTGEVLIRAYGGRWGAHEQAPGALAVLVEGTAAFPFGVAGKILTGEFASLASLARALPLIIASGRRSD</sequence>
<comment type="caution">
    <text evidence="1">The sequence shown here is derived from an EMBL/GenBank/DDBJ whole genome shotgun (WGS) entry which is preliminary data.</text>
</comment>
<gene>
    <name evidence="1" type="ORF">LX15_000126</name>
</gene>
<organism evidence="1 2">
    <name type="scientific">Streptoalloteichus tenebrarius (strain ATCC 17920 / DSM 40477 / JCM 4838 / CBS 697.72 / NBRC 16177 / NCIMB 11028 / NRRL B-12390 / A12253. 1 / ISP 5477)</name>
    <name type="common">Streptomyces tenebrarius</name>
    <dbReference type="NCBI Taxonomy" id="1933"/>
    <lineage>
        <taxon>Bacteria</taxon>
        <taxon>Bacillati</taxon>
        <taxon>Actinomycetota</taxon>
        <taxon>Actinomycetes</taxon>
        <taxon>Pseudonocardiales</taxon>
        <taxon>Pseudonocardiaceae</taxon>
        <taxon>Streptoalloteichus</taxon>
    </lineage>
</organism>